<feature type="chain" id="PRO_5016844955" description="DUF3558 domain-containing protein" evidence="2">
    <location>
        <begin position="26"/>
        <end position="198"/>
    </location>
</feature>
<keyword evidence="2" id="KW-0732">Signal</keyword>
<proteinExistence type="predicted"/>
<sequence length="198" mass="20681">MRAARVFAIAAAVAASVLLAGCAPAASDPGGAGKTTSSTTKSTDAGDKTPSPSATPTPTVKPAAIPKDCRKVLNDDVLAQLKDVPLNDKAFGPSGTLDDGSLKCIWGDPQADTTGLTTTIQHKRSGAALDQLNALMADGFTCYTPDEGTRCEKIWKNETYPVTDGRTLFYRQGVLIDTQYSNLAPKGYTDAIIASIWG</sequence>
<evidence type="ECO:0008006" key="5">
    <source>
        <dbReference type="Google" id="ProtNLM"/>
    </source>
</evidence>
<comment type="caution">
    <text evidence="3">The sequence shown here is derived from an EMBL/GenBank/DDBJ whole genome shotgun (WGS) entry which is preliminary data.</text>
</comment>
<protein>
    <recommendedName>
        <fullName evidence="5">DUF3558 domain-containing protein</fullName>
    </recommendedName>
</protein>
<dbReference type="EMBL" id="QUAB01000044">
    <property type="protein sequence ID" value="REJ04899.1"/>
    <property type="molecule type" value="Genomic_DNA"/>
</dbReference>
<feature type="region of interest" description="Disordered" evidence="1">
    <location>
        <begin position="26"/>
        <end position="65"/>
    </location>
</feature>
<accession>A0A371NRW6</accession>
<evidence type="ECO:0000313" key="4">
    <source>
        <dbReference type="Proteomes" id="UP000262172"/>
    </source>
</evidence>
<feature type="compositionally biased region" description="Low complexity" evidence="1">
    <location>
        <begin position="34"/>
        <end position="65"/>
    </location>
</feature>
<evidence type="ECO:0000313" key="3">
    <source>
        <dbReference type="EMBL" id="REJ04899.1"/>
    </source>
</evidence>
<organism evidence="3 4">
    <name type="scientific">Microbacterium bovistercoris</name>
    <dbReference type="NCBI Taxonomy" id="2293570"/>
    <lineage>
        <taxon>Bacteria</taxon>
        <taxon>Bacillati</taxon>
        <taxon>Actinomycetota</taxon>
        <taxon>Actinomycetes</taxon>
        <taxon>Micrococcales</taxon>
        <taxon>Microbacteriaceae</taxon>
        <taxon>Microbacterium</taxon>
    </lineage>
</organism>
<dbReference type="Proteomes" id="UP000262172">
    <property type="component" value="Unassembled WGS sequence"/>
</dbReference>
<dbReference type="PROSITE" id="PS51257">
    <property type="entry name" value="PROKAR_LIPOPROTEIN"/>
    <property type="match status" value="1"/>
</dbReference>
<feature type="signal peptide" evidence="2">
    <location>
        <begin position="1"/>
        <end position="25"/>
    </location>
</feature>
<dbReference type="AlphaFoldDB" id="A0A371NRW6"/>
<keyword evidence="4" id="KW-1185">Reference proteome</keyword>
<dbReference type="OrthoDB" id="5123394at2"/>
<dbReference type="RefSeq" id="WP_116242505.1">
    <property type="nucleotide sequence ID" value="NZ_QUAB01000044.1"/>
</dbReference>
<evidence type="ECO:0000256" key="2">
    <source>
        <dbReference type="SAM" id="SignalP"/>
    </source>
</evidence>
<evidence type="ECO:0000256" key="1">
    <source>
        <dbReference type="SAM" id="MobiDB-lite"/>
    </source>
</evidence>
<gene>
    <name evidence="3" type="ORF">DY023_11615</name>
</gene>
<reference evidence="3 4" key="1">
    <citation type="submission" date="2018-08" db="EMBL/GenBank/DDBJ databases">
        <title>Isolation, diversity and antifungal activity of Actinobacteria from cow dung.</title>
        <authorList>
            <person name="Ling L."/>
        </authorList>
    </citation>
    <scope>NUCLEOTIDE SEQUENCE [LARGE SCALE GENOMIC DNA]</scope>
    <source>
        <strain evidence="3 4">NEAU-LLE</strain>
    </source>
</reference>
<name>A0A371NRW6_9MICO</name>